<protein>
    <submittedName>
        <fullName evidence="1">Uncharacterized protein</fullName>
    </submittedName>
</protein>
<evidence type="ECO:0000313" key="2">
    <source>
        <dbReference type="Proteomes" id="UP000034078"/>
    </source>
</evidence>
<proteinExistence type="predicted"/>
<comment type="caution">
    <text evidence="1">The sequence shown here is derived from an EMBL/GenBank/DDBJ whole genome shotgun (WGS) entry which is preliminary data.</text>
</comment>
<reference evidence="1 2" key="1">
    <citation type="journal article" date="2015" name="Nature">
        <title>rRNA introns, odd ribosomes, and small enigmatic genomes across a large radiation of phyla.</title>
        <authorList>
            <person name="Brown C.T."/>
            <person name="Hug L.A."/>
            <person name="Thomas B.C."/>
            <person name="Sharon I."/>
            <person name="Castelle C.J."/>
            <person name="Singh A."/>
            <person name="Wilkins M.J."/>
            <person name="Williams K.H."/>
            <person name="Banfield J.F."/>
        </authorList>
    </citation>
    <scope>NUCLEOTIDE SEQUENCE [LARGE SCALE GENOMIC DNA]</scope>
</reference>
<name>A0A837IFW2_9BACT</name>
<sequence>MKSEIGGLRTEFKADLSKEIGSVRSELSKEIGSVRSELSKEIGSVRSDMKKQFAFQRQELVSYLDDKFETNRRLMVDDMQNFQDAIITEVKAIKQETIVNSSHRVTLTDHETRLSKVERHLFSN</sequence>
<accession>A0A837IFW2</accession>
<organism evidence="1 2">
    <name type="scientific">Candidatus Collierbacteria bacterium GW2011_GWB2_45_17</name>
    <dbReference type="NCBI Taxonomy" id="1618388"/>
    <lineage>
        <taxon>Bacteria</taxon>
        <taxon>Candidatus Collieribacteriota</taxon>
    </lineage>
</organism>
<evidence type="ECO:0000313" key="1">
    <source>
        <dbReference type="EMBL" id="KKT99258.1"/>
    </source>
</evidence>
<gene>
    <name evidence="1" type="ORF">UX01_C0011G0023</name>
</gene>
<dbReference type="Gene3D" id="6.10.250.2700">
    <property type="match status" value="1"/>
</dbReference>
<dbReference type="SUPFAM" id="SSF58113">
    <property type="entry name" value="Apolipoprotein A-I"/>
    <property type="match status" value="1"/>
</dbReference>
<dbReference type="AlphaFoldDB" id="A0A837IFW2"/>
<dbReference type="Proteomes" id="UP000034078">
    <property type="component" value="Unassembled WGS sequence"/>
</dbReference>
<dbReference type="EMBL" id="LCKO01000011">
    <property type="protein sequence ID" value="KKT99258.1"/>
    <property type="molecule type" value="Genomic_DNA"/>
</dbReference>